<dbReference type="Gene3D" id="2.60.40.150">
    <property type="entry name" value="C2 domain"/>
    <property type="match status" value="1"/>
</dbReference>
<sequence length="148" mass="16565">MGCASSQLPEAPDAVGPARTLLTSSSQEKLTTEKDKKALDGALKHRRLQVWVLRAELLKNFGSFGKMDPFVVVERVKSDGHVWEFARTRTDWGGHMKPNFNHLCRSIEVDSDDVIRFRVLEKSFGDFGTPIFCGEASTTVQILLRSNV</sequence>
<dbReference type="AlphaFoldDB" id="A0A9P1D537"/>
<name>A0A9P1D537_9DINO</name>
<dbReference type="SUPFAM" id="SSF49562">
    <property type="entry name" value="C2 domain (Calcium/lipid-binding domain, CaLB)"/>
    <property type="match status" value="1"/>
</dbReference>
<reference evidence="3 4" key="2">
    <citation type="submission" date="2024-05" db="EMBL/GenBank/DDBJ databases">
        <authorList>
            <person name="Chen Y."/>
            <person name="Shah S."/>
            <person name="Dougan E. K."/>
            <person name="Thang M."/>
            <person name="Chan C."/>
        </authorList>
    </citation>
    <scope>NUCLEOTIDE SEQUENCE [LARGE SCALE GENOMIC DNA]</scope>
</reference>
<dbReference type="EMBL" id="CAMXCT010003268">
    <property type="protein sequence ID" value="CAI4003434.1"/>
    <property type="molecule type" value="Genomic_DNA"/>
</dbReference>
<organism evidence="2">
    <name type="scientific">Cladocopium goreaui</name>
    <dbReference type="NCBI Taxonomy" id="2562237"/>
    <lineage>
        <taxon>Eukaryota</taxon>
        <taxon>Sar</taxon>
        <taxon>Alveolata</taxon>
        <taxon>Dinophyceae</taxon>
        <taxon>Suessiales</taxon>
        <taxon>Symbiodiniaceae</taxon>
        <taxon>Cladocopium</taxon>
    </lineage>
</organism>
<dbReference type="Pfam" id="PF00168">
    <property type="entry name" value="C2"/>
    <property type="match status" value="1"/>
</dbReference>
<accession>A0A9P1D537</accession>
<gene>
    <name evidence="2" type="ORF">C1SCF055_LOCUS29304</name>
</gene>
<dbReference type="InterPro" id="IPR035892">
    <property type="entry name" value="C2_domain_sf"/>
</dbReference>
<dbReference type="EMBL" id="CAMXCT030003268">
    <property type="protein sequence ID" value="CAL4790746.1"/>
    <property type="molecule type" value="Genomic_DNA"/>
</dbReference>
<evidence type="ECO:0000259" key="1">
    <source>
        <dbReference type="PROSITE" id="PS50004"/>
    </source>
</evidence>
<proteinExistence type="predicted"/>
<dbReference type="Proteomes" id="UP001152797">
    <property type="component" value="Unassembled WGS sequence"/>
</dbReference>
<dbReference type="InterPro" id="IPR000008">
    <property type="entry name" value="C2_dom"/>
</dbReference>
<evidence type="ECO:0000313" key="3">
    <source>
        <dbReference type="EMBL" id="CAL4790746.1"/>
    </source>
</evidence>
<dbReference type="PROSITE" id="PS50004">
    <property type="entry name" value="C2"/>
    <property type="match status" value="1"/>
</dbReference>
<dbReference type="CDD" id="cd00030">
    <property type="entry name" value="C2"/>
    <property type="match status" value="1"/>
</dbReference>
<feature type="domain" description="C2" evidence="1">
    <location>
        <begin position="24"/>
        <end position="148"/>
    </location>
</feature>
<keyword evidence="4" id="KW-1185">Reference proteome</keyword>
<reference evidence="2" key="1">
    <citation type="submission" date="2022-10" db="EMBL/GenBank/DDBJ databases">
        <authorList>
            <person name="Chen Y."/>
            <person name="Dougan E. K."/>
            <person name="Chan C."/>
            <person name="Rhodes N."/>
            <person name="Thang M."/>
        </authorList>
    </citation>
    <scope>NUCLEOTIDE SEQUENCE</scope>
</reference>
<protein>
    <submittedName>
        <fullName evidence="3">NAD(P)(+) transhydrogenase (Si-specific) (NAD(P)(+) transhydrogenase [B-specific])</fullName>
    </submittedName>
</protein>
<dbReference type="EMBL" id="CAMXCT020003268">
    <property type="protein sequence ID" value="CAL1156809.1"/>
    <property type="molecule type" value="Genomic_DNA"/>
</dbReference>
<evidence type="ECO:0000313" key="4">
    <source>
        <dbReference type="Proteomes" id="UP001152797"/>
    </source>
</evidence>
<dbReference type="OrthoDB" id="270970at2759"/>
<comment type="caution">
    <text evidence="2">The sequence shown here is derived from an EMBL/GenBank/DDBJ whole genome shotgun (WGS) entry which is preliminary data.</text>
</comment>
<evidence type="ECO:0000313" key="2">
    <source>
        <dbReference type="EMBL" id="CAI4003434.1"/>
    </source>
</evidence>